<name>A0A449IFZ2_PSEFR</name>
<protein>
    <submittedName>
        <fullName evidence="1">Liporotein ABC transporter permease</fullName>
    </submittedName>
</protein>
<accession>A0A449IFZ2</accession>
<dbReference type="EMBL" id="CAACYJ010000017">
    <property type="protein sequence ID" value="VFB18371.1"/>
    <property type="molecule type" value="Genomic_DNA"/>
</dbReference>
<evidence type="ECO:0000313" key="1">
    <source>
        <dbReference type="EMBL" id="VFB18371.1"/>
    </source>
</evidence>
<dbReference type="Proteomes" id="UP000330809">
    <property type="component" value="Unassembled WGS sequence"/>
</dbReference>
<gene>
    <name evidence="1" type="ORF">NCTC10754_00918</name>
</gene>
<organism evidence="1 2">
    <name type="scientific">Pseudomonas fragi</name>
    <dbReference type="NCBI Taxonomy" id="296"/>
    <lineage>
        <taxon>Bacteria</taxon>
        <taxon>Pseudomonadati</taxon>
        <taxon>Pseudomonadota</taxon>
        <taxon>Gammaproteobacteria</taxon>
        <taxon>Pseudomonadales</taxon>
        <taxon>Pseudomonadaceae</taxon>
        <taxon>Pseudomonas</taxon>
    </lineage>
</organism>
<sequence>MRLPELCPPAGASDGAHNWSETRWDGLAVGLPSATQALIGPVLNKVPGTPDAQLTLQSGHPVERHWHTVPHATIVGVKPIDDWRPVAEAAMKNPEVTAAVPFTELDGMLSYKGSMQPIQISGIDPEQEGKVSIVTQHIEAAEIGTNAFEQCLERVRVAHIAGHEHRLCRSRPRQHLGGCPATYDHPCPGLQKAAGDSGADAFGAPVTSTTLAL</sequence>
<evidence type="ECO:0000313" key="2">
    <source>
        <dbReference type="Proteomes" id="UP000330809"/>
    </source>
</evidence>
<dbReference type="AlphaFoldDB" id="A0A449IFZ2"/>
<proteinExistence type="predicted"/>
<reference evidence="1 2" key="1">
    <citation type="submission" date="2019-02" db="EMBL/GenBank/DDBJ databases">
        <authorList>
            <consortium name="Pathogen Informatics"/>
        </authorList>
    </citation>
    <scope>NUCLEOTIDE SEQUENCE [LARGE SCALE GENOMIC DNA]</scope>
    <source>
        <strain evidence="1 2">3012STDY7103891</strain>
    </source>
</reference>